<keyword evidence="3" id="KW-1185">Reference proteome</keyword>
<evidence type="ECO:0000313" key="3">
    <source>
        <dbReference type="Proteomes" id="UP000594873"/>
    </source>
</evidence>
<dbReference type="AlphaFoldDB" id="A0A7T2LMR5"/>
<dbReference type="RefSeq" id="WP_200972210.1">
    <property type="nucleotide sequence ID" value="NZ_CP065592.1"/>
</dbReference>
<dbReference type="EMBL" id="CP065592">
    <property type="protein sequence ID" value="QPQ55538.1"/>
    <property type="molecule type" value="Genomic_DNA"/>
</dbReference>
<sequence length="581" mass="63104">MSIQQVREHDPWPARAAMLAGAGALFGLAISQLFDEFRPEATANIWRGTAAVFLLTGGIVAAFTLERLRWTWSLAFAAAAGLVLAFVFYWNGGPNGWEGSEGWRFVSAALTLVIAAPLFQTIRDEGEARLPYPSVHVHAWTNIVLWVLACGFSLLVFLMMWLVAALFDLIGIDFVKYLMRQDWFMWMLAGSAFGGVMGLLRDRDQVLFVVQRVAMTILAVLAPILAASLLIFLFSLLFKGLSPLWETQSATSILLTCVAGAIILANAVIGNVPEEESKAKIMRWSAAALAGVILPLAVIAAVSTGKRIAQYGFTPSRLWALTFVTAATICGVAYAVSLIRGRGRWADGVRPTNVRLAVIICGIAFLLATPIVSFGAISTRDQVARLESGQIAPEKFDWTALRFDFGPSGIRALKRLQKEGTTASIRKEAAEALAATDRYSGDAPAVRVEQKAVESYAVHPRQTPLPENLNAAIAGAFYCPAGNRCYVYYEGGDIALAISQYDCPPAKADTPPDAPGCQPDVMTFLRSGGDWTRLDSLYEETRYKMPKDVVEKAVRGGNVEVRAVQRRQVFVGGAPVGRAFE</sequence>
<proteinExistence type="predicted"/>
<feature type="transmembrane region" description="Helical" evidence="1">
    <location>
        <begin position="12"/>
        <end position="33"/>
    </location>
</feature>
<protein>
    <submittedName>
        <fullName evidence="2">DUF4153 domain-containing protein</fullName>
    </submittedName>
</protein>
<feature type="transmembrane region" description="Helical" evidence="1">
    <location>
        <begin position="356"/>
        <end position="377"/>
    </location>
</feature>
<dbReference type="Pfam" id="PF13687">
    <property type="entry name" value="DUF4153"/>
    <property type="match status" value="1"/>
</dbReference>
<accession>A0A7T2LMR5</accession>
<evidence type="ECO:0000313" key="2">
    <source>
        <dbReference type="EMBL" id="QPQ55538.1"/>
    </source>
</evidence>
<feature type="transmembrane region" description="Helical" evidence="1">
    <location>
        <begin position="213"/>
        <end position="238"/>
    </location>
</feature>
<feature type="transmembrane region" description="Helical" evidence="1">
    <location>
        <begin position="318"/>
        <end position="336"/>
    </location>
</feature>
<feature type="transmembrane region" description="Helical" evidence="1">
    <location>
        <begin position="281"/>
        <end position="303"/>
    </location>
</feature>
<feature type="transmembrane region" description="Helical" evidence="1">
    <location>
        <begin position="72"/>
        <end position="90"/>
    </location>
</feature>
<keyword evidence="1" id="KW-0812">Transmembrane</keyword>
<dbReference type="InterPro" id="IPR025291">
    <property type="entry name" value="DUF4153"/>
</dbReference>
<keyword evidence="1" id="KW-1133">Transmembrane helix</keyword>
<dbReference type="KEGG" id="sflv:IC614_02745"/>
<reference evidence="2 3" key="1">
    <citation type="submission" date="2020-11" db="EMBL/GenBank/DDBJ databases">
        <title>Genome seq and assembly of Sphingosinicella sp.</title>
        <authorList>
            <person name="Chhetri G."/>
        </authorList>
    </citation>
    <scope>NUCLEOTIDE SEQUENCE [LARGE SCALE GENOMIC DNA]</scope>
    <source>
        <strain evidence="2 3">UDD2</strain>
    </source>
</reference>
<feature type="transmembrane region" description="Helical" evidence="1">
    <location>
        <begin position="102"/>
        <end position="122"/>
    </location>
</feature>
<gene>
    <name evidence="2" type="ORF">IC614_02745</name>
</gene>
<name>A0A7T2LMR5_9SPHN</name>
<keyword evidence="1" id="KW-0472">Membrane</keyword>
<feature type="transmembrane region" description="Helical" evidence="1">
    <location>
        <begin position="143"/>
        <end position="163"/>
    </location>
</feature>
<feature type="transmembrane region" description="Helical" evidence="1">
    <location>
        <begin position="250"/>
        <end position="269"/>
    </location>
</feature>
<dbReference type="Proteomes" id="UP000594873">
    <property type="component" value="Chromosome"/>
</dbReference>
<evidence type="ECO:0000256" key="1">
    <source>
        <dbReference type="SAM" id="Phobius"/>
    </source>
</evidence>
<feature type="transmembrane region" description="Helical" evidence="1">
    <location>
        <begin position="45"/>
        <end position="65"/>
    </location>
</feature>
<feature type="transmembrane region" description="Helical" evidence="1">
    <location>
        <begin position="183"/>
        <end position="201"/>
    </location>
</feature>
<organism evidence="2 3">
    <name type="scientific">Allosphingosinicella flava</name>
    <dbReference type="NCBI Taxonomy" id="2771430"/>
    <lineage>
        <taxon>Bacteria</taxon>
        <taxon>Pseudomonadati</taxon>
        <taxon>Pseudomonadota</taxon>
        <taxon>Alphaproteobacteria</taxon>
        <taxon>Sphingomonadales</taxon>
        <taxon>Sphingomonadaceae</taxon>
        <taxon>Allosphingosinicella</taxon>
    </lineage>
</organism>